<dbReference type="SUPFAM" id="SSF57903">
    <property type="entry name" value="FYVE/PHD zinc finger"/>
    <property type="match status" value="2"/>
</dbReference>
<evidence type="ECO:0000256" key="2">
    <source>
        <dbReference type="ARBA" id="ARBA00022771"/>
    </source>
</evidence>
<evidence type="ECO:0000256" key="1">
    <source>
        <dbReference type="ARBA" id="ARBA00022723"/>
    </source>
</evidence>
<dbReference type="PROSITE" id="PS50089">
    <property type="entry name" value="ZF_RING_2"/>
    <property type="match status" value="1"/>
</dbReference>
<name>A0A7K8Q2R7_COCCO</name>
<dbReference type="GO" id="GO:0016874">
    <property type="term" value="F:ligase activity"/>
    <property type="evidence" value="ECO:0007669"/>
    <property type="project" value="UniProtKB-KW"/>
</dbReference>
<organism evidence="6 7">
    <name type="scientific">Cochlearius cochlearius</name>
    <name type="common">Boat-billed heron</name>
    <dbReference type="NCBI Taxonomy" id="110676"/>
    <lineage>
        <taxon>Eukaryota</taxon>
        <taxon>Metazoa</taxon>
        <taxon>Chordata</taxon>
        <taxon>Craniata</taxon>
        <taxon>Vertebrata</taxon>
        <taxon>Euteleostomi</taxon>
        <taxon>Archelosauria</taxon>
        <taxon>Archosauria</taxon>
        <taxon>Dinosauria</taxon>
        <taxon>Saurischia</taxon>
        <taxon>Theropoda</taxon>
        <taxon>Coelurosauria</taxon>
        <taxon>Aves</taxon>
        <taxon>Neognathae</taxon>
        <taxon>Neoaves</taxon>
        <taxon>Aequornithes</taxon>
        <taxon>Pelecaniformes</taxon>
        <taxon>Ardeidae</taxon>
        <taxon>Cochlearius</taxon>
    </lineage>
</organism>
<dbReference type="Pfam" id="PF26054">
    <property type="entry name" value="PHD_G2E3"/>
    <property type="match status" value="1"/>
</dbReference>
<comment type="caution">
    <text evidence="6">The sequence shown here is derived from an EMBL/GenBank/DDBJ whole genome shotgun (WGS) entry which is preliminary data.</text>
</comment>
<dbReference type="InterPro" id="IPR001841">
    <property type="entry name" value="Znf_RING"/>
</dbReference>
<dbReference type="Proteomes" id="UP000525205">
    <property type="component" value="Unassembled WGS sequence"/>
</dbReference>
<evidence type="ECO:0000313" key="6">
    <source>
        <dbReference type="EMBL" id="NXE85965.1"/>
    </source>
</evidence>
<dbReference type="InterPro" id="IPR051188">
    <property type="entry name" value="PHD-type_Zinc_Finger"/>
</dbReference>
<evidence type="ECO:0000256" key="4">
    <source>
        <dbReference type="PROSITE-ProRule" id="PRU00175"/>
    </source>
</evidence>
<feature type="domain" description="RING-type" evidence="5">
    <location>
        <begin position="41"/>
        <end position="90"/>
    </location>
</feature>
<sequence>LPLGKSPALLPTPIPFPPRSFCPAHSPQQAVEATPEPDTKCLICLQPVGDRVTYNTKVCPACRTAWFHRDCIQGETLDAVVVSLKCPHCRNDLDFLIDGMLMGIPVPSRLTLTWLDKNAFAEQAQSHSHCSVRGCHSPGGREVAEHEPWEVLLCSSCAAEGTPRRCSSLTDSTSSWECGSC</sequence>
<reference evidence="6 7" key="1">
    <citation type="submission" date="2019-09" db="EMBL/GenBank/DDBJ databases">
        <title>Bird 10,000 Genomes (B10K) Project - Family phase.</title>
        <authorList>
            <person name="Zhang G."/>
        </authorList>
    </citation>
    <scope>NUCLEOTIDE SEQUENCE [LARGE SCALE GENOMIC DNA]</scope>
    <source>
        <strain evidence="6">B10K-CU-031-03</strain>
        <tissue evidence="6">Muscle</tissue>
    </source>
</reference>
<keyword evidence="1" id="KW-0479">Metal-binding</keyword>
<evidence type="ECO:0000256" key="3">
    <source>
        <dbReference type="ARBA" id="ARBA00022833"/>
    </source>
</evidence>
<dbReference type="InterPro" id="IPR059102">
    <property type="entry name" value="PHD_PHF7/G2E3-like"/>
</dbReference>
<dbReference type="GO" id="GO:0008270">
    <property type="term" value="F:zinc ion binding"/>
    <property type="evidence" value="ECO:0007669"/>
    <property type="project" value="UniProtKB-KW"/>
</dbReference>
<proteinExistence type="predicted"/>
<feature type="non-terminal residue" evidence="6">
    <location>
        <position position="1"/>
    </location>
</feature>
<dbReference type="InterPro" id="IPR013083">
    <property type="entry name" value="Znf_RING/FYVE/PHD"/>
</dbReference>
<dbReference type="PANTHER" id="PTHR12420:SF47">
    <property type="entry name" value="PHD FINGER PROTEIN 7"/>
    <property type="match status" value="1"/>
</dbReference>
<evidence type="ECO:0000313" key="7">
    <source>
        <dbReference type="Proteomes" id="UP000525205"/>
    </source>
</evidence>
<protein>
    <submittedName>
        <fullName evidence="6">G2E3 ligase</fullName>
    </submittedName>
</protein>
<accession>A0A7K8Q2R7</accession>
<dbReference type="Gene3D" id="3.30.40.10">
    <property type="entry name" value="Zinc/RING finger domain, C3HC4 (zinc finger)"/>
    <property type="match status" value="2"/>
</dbReference>
<keyword evidence="7" id="KW-1185">Reference proteome</keyword>
<dbReference type="AlphaFoldDB" id="A0A7K8Q2R7"/>
<keyword evidence="3" id="KW-0862">Zinc</keyword>
<dbReference type="EMBL" id="VWPP01002331">
    <property type="protein sequence ID" value="NXE85965.1"/>
    <property type="molecule type" value="Genomic_DNA"/>
</dbReference>
<dbReference type="PANTHER" id="PTHR12420">
    <property type="entry name" value="PHD FINGER PROTEIN"/>
    <property type="match status" value="1"/>
</dbReference>
<dbReference type="GO" id="GO:0005634">
    <property type="term" value="C:nucleus"/>
    <property type="evidence" value="ECO:0007669"/>
    <property type="project" value="TreeGrafter"/>
</dbReference>
<keyword evidence="2 4" id="KW-0863">Zinc-finger</keyword>
<dbReference type="InterPro" id="IPR011011">
    <property type="entry name" value="Znf_FYVE_PHD"/>
</dbReference>
<feature type="non-terminal residue" evidence="6">
    <location>
        <position position="181"/>
    </location>
</feature>
<gene>
    <name evidence="6" type="primary">G2e3_2</name>
    <name evidence="6" type="ORF">COCCOC_R01434</name>
</gene>
<evidence type="ECO:0000259" key="5">
    <source>
        <dbReference type="PROSITE" id="PS50089"/>
    </source>
</evidence>
<keyword evidence="6" id="KW-0436">Ligase</keyword>